<keyword evidence="5" id="KW-0227">DNA damage</keyword>
<evidence type="ECO:0000256" key="4">
    <source>
        <dbReference type="ARBA" id="ARBA00022723"/>
    </source>
</evidence>
<dbReference type="PANTHER" id="PTHR33693">
    <property type="entry name" value="TYPE-5 URACIL-DNA GLYCOSYLASE"/>
    <property type="match status" value="1"/>
</dbReference>
<evidence type="ECO:0000256" key="9">
    <source>
        <dbReference type="ARBA" id="ARBA00023204"/>
    </source>
</evidence>
<evidence type="ECO:0000256" key="6">
    <source>
        <dbReference type="ARBA" id="ARBA00022801"/>
    </source>
</evidence>
<reference evidence="12 13" key="1">
    <citation type="submission" date="2018-09" db="EMBL/GenBank/DDBJ databases">
        <title>Whole genome based analysis of evolution and adaptive divergence in Indian and Brazilian strains of Azospirillum brasilense.</title>
        <authorList>
            <person name="Singh C."/>
            <person name="Tripathi A.K."/>
        </authorList>
    </citation>
    <scope>NUCLEOTIDE SEQUENCE [LARGE SCALE GENOMIC DNA]</scope>
    <source>
        <strain evidence="12 13">MTCC4038</strain>
        <plasmid evidence="12 13">p2</plasmid>
    </source>
</reference>
<keyword evidence="4" id="KW-0479">Metal-binding</keyword>
<dbReference type="NCBIfam" id="TIGR03915">
    <property type="entry name" value="SAM_7_link_chp"/>
    <property type="match status" value="1"/>
</dbReference>
<dbReference type="InterPro" id="IPR005273">
    <property type="entry name" value="Ura-DNA_glyco_family4"/>
</dbReference>
<sequence length="476" mass="52971">MHTITLREGADLDGFRRAVRRLAAARTAPEAVLWSVGAPSLFGDEAPALENGPPVFLPQAVGQLIETVVCHGDPERYALLYRLVWRVLNGERALLDQHADPLVHRLERLDKAVRRDIHKMHAFLRFRALPALDGGERYIAWFEPDHHIVEAVAPFFVERFESMVWTILTPKGSLHWDRHRLMTGPPAERPDSLTDDRFAEGWLRYYESTFNPARVNPTAMRAEMPRKYWANMPETAAIPAMVRSAPARVQAMLEAEAAIPRRRMPEKAVAAMAKQAPDSLAELNRLIQRSEPLVPGATQAVLGEGPEGAAIAIVGEQPGDQEDREGRPFVGPAGQLLTAALEEAGVDRGGLYLTNAVKHFKFVQRGKRRIHQSPTSGEVKHYRWWLMTELGFVRPRLVVALGATAALALSGRPVSVLRERGPMAFDGRNGDGRNGDGWNGFVTVHPSYLLRLPGDEERRRAQAEFVADLRRAAALA</sequence>
<comment type="similarity">
    <text evidence="1">Belongs to the uracil-DNA glycosylase (UDG) superfamily. Type 4 (UDGa) family.</text>
</comment>
<dbReference type="InterPro" id="IPR023875">
    <property type="entry name" value="DNA_repair_put"/>
</dbReference>
<evidence type="ECO:0000256" key="1">
    <source>
        <dbReference type="ARBA" id="ARBA00006521"/>
    </source>
</evidence>
<dbReference type="GO" id="GO:0051539">
    <property type="term" value="F:4 iron, 4 sulfur cluster binding"/>
    <property type="evidence" value="ECO:0007669"/>
    <property type="project" value="UniProtKB-KW"/>
</dbReference>
<evidence type="ECO:0000313" key="11">
    <source>
        <dbReference type="EMBL" id="MDX5955688.1"/>
    </source>
</evidence>
<evidence type="ECO:0000256" key="8">
    <source>
        <dbReference type="ARBA" id="ARBA00023014"/>
    </source>
</evidence>
<dbReference type="RefSeq" id="WP_059399480.1">
    <property type="nucleotide sequence ID" value="NZ_CP012916.1"/>
</dbReference>
<accession>A0A0P0F5D7</accession>
<dbReference type="GO" id="GO:0097506">
    <property type="term" value="F:deaminated base DNA N-glycosylase activity"/>
    <property type="evidence" value="ECO:0007669"/>
    <property type="project" value="UniProtKB-ARBA"/>
</dbReference>
<dbReference type="InterPro" id="IPR005122">
    <property type="entry name" value="Uracil-DNA_glycosylase-like"/>
</dbReference>
<dbReference type="InterPro" id="IPR025404">
    <property type="entry name" value="DUF4130"/>
</dbReference>
<reference evidence="11 14" key="2">
    <citation type="submission" date="2023-11" db="EMBL/GenBank/DDBJ databases">
        <title>MicrobeMod: A computational toolkit for identifying prokaryotic methylation and restriction-modification with nanopore sequencing.</title>
        <authorList>
            <person name="Crits-Christoph A."/>
            <person name="Kang S.C."/>
            <person name="Lee H."/>
            <person name="Ostrov N."/>
        </authorList>
    </citation>
    <scope>NUCLEOTIDE SEQUENCE [LARGE SCALE GENOMIC DNA]</scope>
    <source>
        <strain evidence="11 14">ATCC 29145</strain>
    </source>
</reference>
<keyword evidence="12" id="KW-0614">Plasmid</keyword>
<dbReference type="KEGG" id="abf:AMK58_22465"/>
<dbReference type="CDD" id="cd10030">
    <property type="entry name" value="UDG-F4_TTUDGA_SPO1dp_like"/>
    <property type="match status" value="1"/>
</dbReference>
<evidence type="ECO:0000313" key="12">
    <source>
        <dbReference type="EMBL" id="QCO11796.1"/>
    </source>
</evidence>
<dbReference type="SMART" id="SM00987">
    <property type="entry name" value="UreE_C"/>
    <property type="match status" value="1"/>
</dbReference>
<keyword evidence="3" id="KW-0004">4Fe-4S</keyword>
<organism evidence="12 13">
    <name type="scientific">Azospirillum brasilense</name>
    <dbReference type="NCBI Taxonomy" id="192"/>
    <lineage>
        <taxon>Bacteria</taxon>
        <taxon>Pseudomonadati</taxon>
        <taxon>Pseudomonadota</taxon>
        <taxon>Alphaproteobacteria</taxon>
        <taxon>Rhodospirillales</taxon>
        <taxon>Azospirillaceae</taxon>
        <taxon>Azospirillum</taxon>
    </lineage>
</organism>
<name>A0A0P0F5D7_AZOBR</name>
<dbReference type="GO" id="GO:0046872">
    <property type="term" value="F:metal ion binding"/>
    <property type="evidence" value="ECO:0007669"/>
    <property type="project" value="UniProtKB-KW"/>
</dbReference>
<dbReference type="EMBL" id="CP032341">
    <property type="protein sequence ID" value="QCO11796.1"/>
    <property type="molecule type" value="Genomic_DNA"/>
</dbReference>
<keyword evidence="8" id="KW-0411">Iron-sulfur</keyword>
<keyword evidence="14" id="KW-1185">Reference proteome</keyword>
<evidence type="ECO:0000256" key="5">
    <source>
        <dbReference type="ARBA" id="ARBA00022763"/>
    </source>
</evidence>
<dbReference type="PANTHER" id="PTHR33693:SF9">
    <property type="entry name" value="TYPE-4 URACIL-DNA GLYCOSYLASE"/>
    <property type="match status" value="1"/>
</dbReference>
<dbReference type="SMART" id="SM00986">
    <property type="entry name" value="UDG"/>
    <property type="match status" value="1"/>
</dbReference>
<keyword evidence="6" id="KW-0378">Hydrolase</keyword>
<keyword evidence="7" id="KW-0408">Iron</keyword>
<dbReference type="NCBIfam" id="TIGR03914">
    <property type="entry name" value="UDG_fam_dom"/>
    <property type="match status" value="1"/>
</dbReference>
<feature type="domain" description="Uracil-DNA glycosylase-like" evidence="10">
    <location>
        <begin position="302"/>
        <end position="470"/>
    </location>
</feature>
<keyword evidence="9" id="KW-0234">DNA repair</keyword>
<protein>
    <recommendedName>
        <fullName evidence="2">Type-4 uracil-DNA glycosylase</fullName>
    </recommendedName>
</protein>
<dbReference type="Proteomes" id="UP001277471">
    <property type="component" value="Unassembled WGS sequence"/>
</dbReference>
<dbReference type="SUPFAM" id="SSF52141">
    <property type="entry name" value="Uracil-DNA glycosylase-like"/>
    <property type="match status" value="1"/>
</dbReference>
<gene>
    <name evidence="12" type="ORF">D3868_22215</name>
    <name evidence="11" type="ORF">SIM66_31440</name>
</gene>
<dbReference type="Pfam" id="PF13566">
    <property type="entry name" value="DUF4130"/>
    <property type="match status" value="1"/>
</dbReference>
<evidence type="ECO:0000313" key="13">
    <source>
        <dbReference type="Proteomes" id="UP000298774"/>
    </source>
</evidence>
<evidence type="ECO:0000256" key="7">
    <source>
        <dbReference type="ARBA" id="ARBA00023004"/>
    </source>
</evidence>
<dbReference type="Pfam" id="PF03167">
    <property type="entry name" value="UDG"/>
    <property type="match status" value="1"/>
</dbReference>
<evidence type="ECO:0000313" key="14">
    <source>
        <dbReference type="Proteomes" id="UP001277471"/>
    </source>
</evidence>
<evidence type="ECO:0000256" key="2">
    <source>
        <dbReference type="ARBA" id="ARBA00019403"/>
    </source>
</evidence>
<dbReference type="Gene3D" id="3.40.470.10">
    <property type="entry name" value="Uracil-DNA glycosylase-like domain"/>
    <property type="match status" value="1"/>
</dbReference>
<geneLocation type="plasmid" evidence="12 13">
    <name>p2</name>
</geneLocation>
<dbReference type="GeneID" id="56449015"/>
<evidence type="ECO:0000259" key="10">
    <source>
        <dbReference type="SMART" id="SM00986"/>
    </source>
</evidence>
<dbReference type="InterPro" id="IPR051536">
    <property type="entry name" value="UDG_Type-4/5"/>
</dbReference>
<dbReference type="GO" id="GO:0006281">
    <property type="term" value="P:DNA repair"/>
    <property type="evidence" value="ECO:0007669"/>
    <property type="project" value="UniProtKB-KW"/>
</dbReference>
<proteinExistence type="inferred from homology"/>
<dbReference type="Proteomes" id="UP000298774">
    <property type="component" value="Plasmid p2"/>
</dbReference>
<dbReference type="InterPro" id="IPR036895">
    <property type="entry name" value="Uracil-DNA_glycosylase-like_sf"/>
</dbReference>
<dbReference type="AlphaFoldDB" id="A0A0P0F5D7"/>
<dbReference type="EMBL" id="JAWXYC010000005">
    <property type="protein sequence ID" value="MDX5955688.1"/>
    <property type="molecule type" value="Genomic_DNA"/>
</dbReference>
<evidence type="ECO:0000256" key="3">
    <source>
        <dbReference type="ARBA" id="ARBA00022485"/>
    </source>
</evidence>